<dbReference type="InterPro" id="IPR017961">
    <property type="entry name" value="DNA_pol_Y-fam_little_finger"/>
</dbReference>
<accession>A0A1U7CMQ1</accession>
<dbReference type="Pfam" id="PF00817">
    <property type="entry name" value="IMS"/>
    <property type="match status" value="1"/>
</dbReference>
<dbReference type="GO" id="GO:0006281">
    <property type="term" value="P:DNA repair"/>
    <property type="evidence" value="ECO:0007669"/>
    <property type="project" value="InterPro"/>
</dbReference>
<dbReference type="InterPro" id="IPR043502">
    <property type="entry name" value="DNA/RNA_pol_sf"/>
</dbReference>
<evidence type="ECO:0000256" key="1">
    <source>
        <dbReference type="ARBA" id="ARBA00010945"/>
    </source>
</evidence>
<gene>
    <name evidence="5" type="primary">dinB_1</name>
    <name evidence="5" type="ORF">BSF38_01654</name>
</gene>
<dbReference type="GO" id="GO:0009432">
    <property type="term" value="P:SOS response"/>
    <property type="evidence" value="ECO:0007669"/>
    <property type="project" value="TreeGrafter"/>
</dbReference>
<dbReference type="InterPro" id="IPR022880">
    <property type="entry name" value="DNApol_IV"/>
</dbReference>
<keyword evidence="5" id="KW-0548">Nucleotidyltransferase</keyword>
<reference evidence="6" key="1">
    <citation type="submission" date="2016-12" db="EMBL/GenBank/DDBJ databases">
        <title>Comparative genomics of four Isosphaeraceae planctomycetes: a common pool of plasmids and glycoside hydrolase genes.</title>
        <authorList>
            <person name="Ivanova A."/>
        </authorList>
    </citation>
    <scope>NUCLEOTIDE SEQUENCE [LARGE SCALE GENOMIC DNA]</scope>
    <source>
        <strain evidence="6">PX4</strain>
    </source>
</reference>
<dbReference type="InterPro" id="IPR001126">
    <property type="entry name" value="UmuC"/>
</dbReference>
<dbReference type="SUPFAM" id="SSF56672">
    <property type="entry name" value="DNA/RNA polymerases"/>
    <property type="match status" value="1"/>
</dbReference>
<evidence type="ECO:0000313" key="5">
    <source>
        <dbReference type="EMBL" id="APW60188.1"/>
    </source>
</evidence>
<organism evidence="5 6">
    <name type="scientific">Paludisphaera borealis</name>
    <dbReference type="NCBI Taxonomy" id="1387353"/>
    <lineage>
        <taxon>Bacteria</taxon>
        <taxon>Pseudomonadati</taxon>
        <taxon>Planctomycetota</taxon>
        <taxon>Planctomycetia</taxon>
        <taxon>Isosphaerales</taxon>
        <taxon>Isosphaeraceae</taxon>
        <taxon>Paludisphaera</taxon>
    </lineage>
</organism>
<feature type="domain" description="UmuC" evidence="4">
    <location>
        <begin position="10"/>
        <end position="188"/>
    </location>
</feature>
<dbReference type="GO" id="GO:0042276">
    <property type="term" value="P:error-prone translesion synthesis"/>
    <property type="evidence" value="ECO:0007669"/>
    <property type="project" value="TreeGrafter"/>
</dbReference>
<keyword evidence="6" id="KW-1185">Reference proteome</keyword>
<dbReference type="PANTHER" id="PTHR11076">
    <property type="entry name" value="DNA REPAIR POLYMERASE UMUC / TRANSFERASE FAMILY MEMBER"/>
    <property type="match status" value="1"/>
</dbReference>
<dbReference type="Gene3D" id="1.10.150.20">
    <property type="entry name" value="5' to 3' exonuclease, C-terminal subdomain"/>
    <property type="match status" value="1"/>
</dbReference>
<dbReference type="GO" id="GO:0003887">
    <property type="term" value="F:DNA-directed DNA polymerase activity"/>
    <property type="evidence" value="ECO:0007669"/>
    <property type="project" value="UniProtKB-EC"/>
</dbReference>
<dbReference type="GO" id="GO:0005829">
    <property type="term" value="C:cytosol"/>
    <property type="evidence" value="ECO:0007669"/>
    <property type="project" value="TreeGrafter"/>
</dbReference>
<dbReference type="AlphaFoldDB" id="A0A1U7CMQ1"/>
<dbReference type="PROSITE" id="PS50173">
    <property type="entry name" value="UMUC"/>
    <property type="match status" value="1"/>
</dbReference>
<dbReference type="EC" id="2.7.7.7" evidence="5"/>
<dbReference type="SUPFAM" id="SSF100879">
    <property type="entry name" value="Lesion bypass DNA polymerase (Y-family), little finger domain"/>
    <property type="match status" value="1"/>
</dbReference>
<proteinExistence type="inferred from homology"/>
<evidence type="ECO:0000313" key="6">
    <source>
        <dbReference type="Proteomes" id="UP000186309"/>
    </source>
</evidence>
<keyword evidence="3" id="KW-0239">DNA-directed DNA polymerase</keyword>
<name>A0A1U7CMQ1_9BACT</name>
<dbReference type="EMBL" id="CP019082">
    <property type="protein sequence ID" value="APW60188.1"/>
    <property type="molecule type" value="Genomic_DNA"/>
</dbReference>
<dbReference type="Gene3D" id="3.40.1170.60">
    <property type="match status" value="1"/>
</dbReference>
<dbReference type="InterPro" id="IPR043128">
    <property type="entry name" value="Rev_trsase/Diguanyl_cyclase"/>
</dbReference>
<dbReference type="Gene3D" id="3.30.70.270">
    <property type="match status" value="1"/>
</dbReference>
<dbReference type="InterPro" id="IPR050116">
    <property type="entry name" value="DNA_polymerase-Y"/>
</dbReference>
<protein>
    <submittedName>
        <fullName evidence="5">DNA polymerase IV</fullName>
        <ecNumber evidence="5">2.7.7.7</ecNumber>
    </submittedName>
</protein>
<dbReference type="GO" id="GO:0003684">
    <property type="term" value="F:damaged DNA binding"/>
    <property type="evidence" value="ECO:0007669"/>
    <property type="project" value="InterPro"/>
</dbReference>
<dbReference type="PANTHER" id="PTHR11076:SF34">
    <property type="entry name" value="PROTEIN UMUC"/>
    <property type="match status" value="1"/>
</dbReference>
<sequence length="413" mass="46213">MDTRERTTAVGHLDADCFYVSAERVRDAFLVDKPVGVLGNQGACVIAKSYEMKAAGVKTADPIWEALVKCPDGIYVKRDFRWYEVLSRLMRDLVHELSPRVEYYSIDEFFFQAEVRGGRTFQDLAEAMRDRIWERIGVPVTVGIARTRTLAKLISDAAKPHGALAVIDEDEVEQFLAVQPVTEITGVAGRRAARLAPWGIATCLDLARADRRLVRKLLTAAGETLWWELNGEPVQAIHSRRPAHKALSRGGSFGESTADPMVLYAWLVRNLERLIEELRFHDVAAGRLTVMVQYKTGHTGAGGKSLVVPSDRFDVLLETARPCLRQAWMRGVQATHMHLIAENLAPRGQCALALFDPPSQRIQAEAVARVKEQINDRHGRFTLRSAATLYLPSIYRDTANAYDICDIRGKICF</sequence>
<evidence type="ECO:0000256" key="2">
    <source>
        <dbReference type="ARBA" id="ARBA00022457"/>
    </source>
</evidence>
<dbReference type="CDD" id="cd03586">
    <property type="entry name" value="PolY_Pol_IV_kappa"/>
    <property type="match status" value="1"/>
</dbReference>
<keyword evidence="2" id="KW-0515">Mutator protein</keyword>
<comment type="similarity">
    <text evidence="1">Belongs to the DNA polymerase type-Y family.</text>
</comment>
<evidence type="ECO:0000259" key="4">
    <source>
        <dbReference type="PROSITE" id="PS50173"/>
    </source>
</evidence>
<evidence type="ECO:0000256" key="3">
    <source>
        <dbReference type="ARBA" id="ARBA00022932"/>
    </source>
</evidence>
<dbReference type="InterPro" id="IPR036775">
    <property type="entry name" value="DNA_pol_Y-fam_lit_finger_sf"/>
</dbReference>
<keyword evidence="5" id="KW-0808">Transferase</keyword>
<dbReference type="STRING" id="1387353.BSF38_01654"/>
<dbReference type="Proteomes" id="UP000186309">
    <property type="component" value="Chromosome"/>
</dbReference>
<dbReference type="OrthoDB" id="9808813at2"/>
<dbReference type="KEGG" id="pbor:BSF38_01654"/>
<dbReference type="Pfam" id="PF11799">
    <property type="entry name" value="IMS_C"/>
    <property type="match status" value="1"/>
</dbReference>